<evidence type="ECO:0000256" key="5">
    <source>
        <dbReference type="ARBA" id="ARBA00022692"/>
    </source>
</evidence>
<evidence type="ECO:0000256" key="8">
    <source>
        <dbReference type="RuleBase" id="RU003346"/>
    </source>
</evidence>
<dbReference type="EMBL" id="BDDD01000298">
    <property type="protein sequence ID" value="GAV63224.1"/>
    <property type="molecule type" value="Genomic_DNA"/>
</dbReference>
<evidence type="ECO:0000256" key="6">
    <source>
        <dbReference type="ARBA" id="ARBA00022989"/>
    </source>
</evidence>
<dbReference type="InterPro" id="IPR005829">
    <property type="entry name" value="Sugar_transporter_CS"/>
</dbReference>
<dbReference type="CDD" id="cd17358">
    <property type="entry name" value="MFS_GLUT6_8_Class3_like"/>
    <property type="match status" value="1"/>
</dbReference>
<dbReference type="AlphaFoldDB" id="A0A1Q3B5S6"/>
<feature type="transmembrane region" description="Helical" evidence="9">
    <location>
        <begin position="337"/>
        <end position="359"/>
    </location>
</feature>
<evidence type="ECO:0000256" key="9">
    <source>
        <dbReference type="SAM" id="Phobius"/>
    </source>
</evidence>
<reference evidence="12" key="1">
    <citation type="submission" date="2016-04" db="EMBL/GenBank/DDBJ databases">
        <title>Cephalotus genome sequencing.</title>
        <authorList>
            <person name="Fukushima K."/>
            <person name="Hasebe M."/>
            <person name="Fang X."/>
        </authorList>
    </citation>
    <scope>NUCLEOTIDE SEQUENCE [LARGE SCALE GENOMIC DNA]</scope>
    <source>
        <strain evidence="12">cv. St1</strain>
    </source>
</reference>
<dbReference type="STRING" id="3775.A0A1Q3B5S6"/>
<feature type="transmembrane region" description="Helical" evidence="9">
    <location>
        <begin position="371"/>
        <end position="396"/>
    </location>
</feature>
<dbReference type="Pfam" id="PF00083">
    <property type="entry name" value="Sugar_tr"/>
    <property type="match status" value="1"/>
</dbReference>
<dbReference type="NCBIfam" id="TIGR00879">
    <property type="entry name" value="SP"/>
    <property type="match status" value="1"/>
</dbReference>
<dbReference type="OrthoDB" id="6612291at2759"/>
<sequence>MERESMQEEGILPTSTLLCPDTVNGGGDVEKEPSATPAVIFSTLVAVCGSFGTGCCIGYSSPAESGIMEDLGLSVAAYSLFASLLTAGGVLGSLVNGRICDLIGRRGTMWLLDLLCISGWLAIILSKSAWSLDLGRLLQGLGNGLIIYVVPVYIAEITPKNIRGGFTVANQFMFICGVSLVYFVGTSISWRILAVIAAIPSLLQVVGLFFIPESPRWLAKTGRDKEVEATIRRLRGEDADISREVADIREYTETFERNSEDKILELFQRRYAYSITIGVGIMIFQAFGGANGIAAYASSIFEEAGFSSSVGTITMAIIQIPAVAACTLLTDKTGRRPLLMASATGMCLSAFLIGLSFCMQELNHWKHFTPILVYIGIQGFIVAYTIGMAGIPSLIMSEIFPINIKGSAGSLVTLVNGSGSWISTYTFNFMMEWSSAATFFICSAVCASNVLFIAKLVPETKGRALEELQASITHLQEK</sequence>
<feature type="transmembrane region" description="Helical" evidence="9">
    <location>
        <begin position="271"/>
        <end position="297"/>
    </location>
</feature>
<feature type="transmembrane region" description="Helical" evidence="9">
    <location>
        <begin position="309"/>
        <end position="330"/>
    </location>
</feature>
<keyword evidence="7 9" id="KW-0472">Membrane</keyword>
<feature type="transmembrane region" description="Helical" evidence="9">
    <location>
        <begin position="408"/>
        <end position="427"/>
    </location>
</feature>
<evidence type="ECO:0000256" key="4">
    <source>
        <dbReference type="ARBA" id="ARBA00022597"/>
    </source>
</evidence>
<evidence type="ECO:0000256" key="3">
    <source>
        <dbReference type="ARBA" id="ARBA00022448"/>
    </source>
</evidence>
<dbReference type="InterPro" id="IPR044775">
    <property type="entry name" value="MFS_ERD6/Tret1-like"/>
</dbReference>
<dbReference type="PANTHER" id="PTHR48021:SF48">
    <property type="entry name" value="MAJOR FACILITATOR SUPERFAMILY (MFS) PROFILE DOMAIN-CONTAINING PROTEIN"/>
    <property type="match status" value="1"/>
</dbReference>
<organism evidence="11 12">
    <name type="scientific">Cephalotus follicularis</name>
    <name type="common">Albany pitcher plant</name>
    <dbReference type="NCBI Taxonomy" id="3775"/>
    <lineage>
        <taxon>Eukaryota</taxon>
        <taxon>Viridiplantae</taxon>
        <taxon>Streptophyta</taxon>
        <taxon>Embryophyta</taxon>
        <taxon>Tracheophyta</taxon>
        <taxon>Spermatophyta</taxon>
        <taxon>Magnoliopsida</taxon>
        <taxon>eudicotyledons</taxon>
        <taxon>Gunneridae</taxon>
        <taxon>Pentapetalae</taxon>
        <taxon>rosids</taxon>
        <taxon>fabids</taxon>
        <taxon>Oxalidales</taxon>
        <taxon>Cephalotaceae</taxon>
        <taxon>Cephalotus</taxon>
    </lineage>
</organism>
<dbReference type="InterPro" id="IPR036259">
    <property type="entry name" value="MFS_trans_sf"/>
</dbReference>
<evidence type="ECO:0000259" key="10">
    <source>
        <dbReference type="PROSITE" id="PS50850"/>
    </source>
</evidence>
<dbReference type="InterPro" id="IPR003663">
    <property type="entry name" value="Sugar/inositol_transpt"/>
</dbReference>
<evidence type="ECO:0000313" key="12">
    <source>
        <dbReference type="Proteomes" id="UP000187406"/>
    </source>
</evidence>
<feature type="transmembrane region" description="Helical" evidence="9">
    <location>
        <begin position="72"/>
        <end position="95"/>
    </location>
</feature>
<dbReference type="Gene3D" id="1.20.1250.20">
    <property type="entry name" value="MFS general substrate transporter like domains"/>
    <property type="match status" value="1"/>
</dbReference>
<evidence type="ECO:0000256" key="2">
    <source>
        <dbReference type="ARBA" id="ARBA00010992"/>
    </source>
</evidence>
<gene>
    <name evidence="11" type="ORF">CFOL_v3_06744</name>
</gene>
<protein>
    <submittedName>
        <fullName evidence="11">Sugar_tr domain-containing protein</fullName>
    </submittedName>
</protein>
<feature type="transmembrane region" description="Helical" evidence="9">
    <location>
        <begin position="38"/>
        <end position="60"/>
    </location>
</feature>
<comment type="similarity">
    <text evidence="2 8">Belongs to the major facilitator superfamily. Sugar transporter (TC 2.A.1.1) family.</text>
</comment>
<evidence type="ECO:0000256" key="7">
    <source>
        <dbReference type="ARBA" id="ARBA00023136"/>
    </source>
</evidence>
<keyword evidence="4" id="KW-0762">Sugar transport</keyword>
<dbReference type="GO" id="GO:0016020">
    <property type="term" value="C:membrane"/>
    <property type="evidence" value="ECO:0007669"/>
    <property type="project" value="UniProtKB-SubCell"/>
</dbReference>
<dbReference type="PROSITE" id="PS00217">
    <property type="entry name" value="SUGAR_TRANSPORT_2"/>
    <property type="match status" value="1"/>
</dbReference>
<feature type="domain" description="Major facilitator superfamily (MFS) profile" evidence="10">
    <location>
        <begin position="42"/>
        <end position="461"/>
    </location>
</feature>
<evidence type="ECO:0000256" key="1">
    <source>
        <dbReference type="ARBA" id="ARBA00004141"/>
    </source>
</evidence>
<dbReference type="Proteomes" id="UP000187406">
    <property type="component" value="Unassembled WGS sequence"/>
</dbReference>
<keyword evidence="12" id="KW-1185">Reference proteome</keyword>
<comment type="subcellular location">
    <subcellularLocation>
        <location evidence="1">Membrane</location>
        <topology evidence="1">Multi-pass membrane protein</topology>
    </subcellularLocation>
</comment>
<dbReference type="InterPro" id="IPR050549">
    <property type="entry name" value="MFS_Trehalose_Transporter"/>
</dbReference>
<feature type="transmembrane region" description="Helical" evidence="9">
    <location>
        <begin position="190"/>
        <end position="211"/>
    </location>
</feature>
<accession>A0A1Q3B5S6</accession>
<comment type="caution">
    <text evidence="11">The sequence shown here is derived from an EMBL/GenBank/DDBJ whole genome shotgun (WGS) entry which is preliminary data.</text>
</comment>
<feature type="transmembrane region" description="Helical" evidence="9">
    <location>
        <begin position="107"/>
        <end position="125"/>
    </location>
</feature>
<feature type="transmembrane region" description="Helical" evidence="9">
    <location>
        <begin position="137"/>
        <end position="154"/>
    </location>
</feature>
<keyword evidence="3 8" id="KW-0813">Transport</keyword>
<dbReference type="PRINTS" id="PR00171">
    <property type="entry name" value="SUGRTRNSPORT"/>
</dbReference>
<feature type="transmembrane region" description="Helical" evidence="9">
    <location>
        <begin position="166"/>
        <end position="184"/>
    </location>
</feature>
<dbReference type="GO" id="GO:0051119">
    <property type="term" value="F:sugar transmembrane transporter activity"/>
    <property type="evidence" value="ECO:0007669"/>
    <property type="project" value="InterPro"/>
</dbReference>
<feature type="transmembrane region" description="Helical" evidence="9">
    <location>
        <begin position="433"/>
        <end position="454"/>
    </location>
</feature>
<dbReference type="FunFam" id="1.20.1250.20:FF:000043">
    <property type="entry name" value="sugar transporter ERD6-like 6"/>
    <property type="match status" value="1"/>
</dbReference>
<dbReference type="PROSITE" id="PS50850">
    <property type="entry name" value="MFS"/>
    <property type="match status" value="1"/>
</dbReference>
<dbReference type="InterPro" id="IPR020846">
    <property type="entry name" value="MFS_dom"/>
</dbReference>
<proteinExistence type="inferred from homology"/>
<dbReference type="PANTHER" id="PTHR48021">
    <property type="match status" value="1"/>
</dbReference>
<keyword evidence="5 9" id="KW-0812">Transmembrane</keyword>
<keyword evidence="6 9" id="KW-1133">Transmembrane helix</keyword>
<evidence type="ECO:0000313" key="11">
    <source>
        <dbReference type="EMBL" id="GAV63224.1"/>
    </source>
</evidence>
<dbReference type="InParanoid" id="A0A1Q3B5S6"/>
<name>A0A1Q3B5S6_CEPFO</name>
<dbReference type="SUPFAM" id="SSF103473">
    <property type="entry name" value="MFS general substrate transporter"/>
    <property type="match status" value="1"/>
</dbReference>
<dbReference type="InterPro" id="IPR005828">
    <property type="entry name" value="MFS_sugar_transport-like"/>
</dbReference>